<gene>
    <name evidence="1" type="ORF">B1J93_12475</name>
</gene>
<name>A0A1T1DM40_9LEPT</name>
<sequence>MLIVIFSFPFYIRSILNFIHTTRTKAYSMLGRFFIRFISYFCGFKNFRSLVLNGVILKIL</sequence>
<dbReference type="AlphaFoldDB" id="A0A1T1DM40"/>
<dbReference type="EMBL" id="MVIT01000069">
    <property type="protein sequence ID" value="OOV41643.1"/>
    <property type="molecule type" value="Genomic_DNA"/>
</dbReference>
<accession>A0A1T1DM40</accession>
<organism evidence="1 2">
    <name type="scientific">Leptospira kirschneri serovar Pomona</name>
    <dbReference type="NCBI Taxonomy" id="561005"/>
    <lineage>
        <taxon>Bacteria</taxon>
        <taxon>Pseudomonadati</taxon>
        <taxon>Spirochaetota</taxon>
        <taxon>Spirochaetia</taxon>
        <taxon>Leptospirales</taxon>
        <taxon>Leptospiraceae</taxon>
        <taxon>Leptospira</taxon>
    </lineage>
</organism>
<dbReference type="Proteomes" id="UP000191008">
    <property type="component" value="Unassembled WGS sequence"/>
</dbReference>
<evidence type="ECO:0000313" key="2">
    <source>
        <dbReference type="Proteomes" id="UP000191008"/>
    </source>
</evidence>
<reference evidence="1 2" key="1">
    <citation type="submission" date="2017-02" db="EMBL/GenBank/DDBJ databases">
        <title>Comparative genomic analysis of Brazilian Leptospira kirschneri strains of different serogroups.</title>
        <authorList>
            <person name="Moreno L.Z."/>
            <person name="Miraglia F."/>
            <person name="Kremer F.S."/>
            <person name="Eslabao M.R."/>
            <person name="Lilenbaum W."/>
            <person name="Dellagostin O.A."/>
            <person name="Moreno A.M."/>
        </authorList>
    </citation>
    <scope>NUCLEOTIDE SEQUENCE [LARGE SCALE GENOMIC DNA]</scope>
    <source>
        <strain evidence="1 2">M110/06</strain>
    </source>
</reference>
<evidence type="ECO:0000313" key="1">
    <source>
        <dbReference type="EMBL" id="OOV41643.1"/>
    </source>
</evidence>
<comment type="caution">
    <text evidence="1">The sequence shown here is derived from an EMBL/GenBank/DDBJ whole genome shotgun (WGS) entry which is preliminary data.</text>
</comment>
<protein>
    <submittedName>
        <fullName evidence="1">Uncharacterized protein</fullName>
    </submittedName>
</protein>
<proteinExistence type="predicted"/>